<evidence type="ECO:0000256" key="2">
    <source>
        <dbReference type="ARBA" id="ARBA00022519"/>
    </source>
</evidence>
<dbReference type="GO" id="GO:0005886">
    <property type="term" value="C:plasma membrane"/>
    <property type="evidence" value="ECO:0007669"/>
    <property type="project" value="InterPro"/>
</dbReference>
<dbReference type="PANTHER" id="PTHR37481">
    <property type="entry name" value="LIPOPOLYSACCHARIDE EXPORT SYSTEM PROTEIN LPTC"/>
    <property type="match status" value="1"/>
</dbReference>
<dbReference type="InterPro" id="IPR026265">
    <property type="entry name" value="LptC"/>
</dbReference>
<dbReference type="EMBL" id="AAXW01000002">
    <property type="protein sequence ID" value="EAZ93906.1"/>
    <property type="molecule type" value="Genomic_DNA"/>
</dbReference>
<dbReference type="GO" id="GO:0030288">
    <property type="term" value="C:outer membrane-bounded periplasmic space"/>
    <property type="evidence" value="ECO:0007669"/>
    <property type="project" value="TreeGrafter"/>
</dbReference>
<keyword evidence="8" id="KW-1185">Reference proteome</keyword>
<accession>A3IJC4</accession>
<protein>
    <submittedName>
        <fullName evidence="7">Uncharacterized protein</fullName>
    </submittedName>
</protein>
<keyword evidence="4 6" id="KW-1133">Transmembrane helix</keyword>
<proteinExistence type="predicted"/>
<feature type="transmembrane region" description="Helical" evidence="6">
    <location>
        <begin position="12"/>
        <end position="31"/>
    </location>
</feature>
<dbReference type="Pfam" id="PF06835">
    <property type="entry name" value="LptC"/>
    <property type="match status" value="3"/>
</dbReference>
<organism evidence="7 8">
    <name type="scientific">Crocosphaera chwakensis CCY0110</name>
    <dbReference type="NCBI Taxonomy" id="391612"/>
    <lineage>
        <taxon>Bacteria</taxon>
        <taxon>Bacillati</taxon>
        <taxon>Cyanobacteriota</taxon>
        <taxon>Cyanophyceae</taxon>
        <taxon>Oscillatoriophycideae</taxon>
        <taxon>Chroococcales</taxon>
        <taxon>Aphanothecaceae</taxon>
        <taxon>Crocosphaera</taxon>
        <taxon>Crocosphaera chwakensis</taxon>
    </lineage>
</organism>
<dbReference type="GO" id="GO:0015221">
    <property type="term" value="F:lipopolysaccharide transmembrane transporter activity"/>
    <property type="evidence" value="ECO:0007669"/>
    <property type="project" value="InterPro"/>
</dbReference>
<comment type="caution">
    <text evidence="7">The sequence shown here is derived from an EMBL/GenBank/DDBJ whole genome shotgun (WGS) entry which is preliminary data.</text>
</comment>
<keyword evidence="5 6" id="KW-0472">Membrane</keyword>
<evidence type="ECO:0000256" key="3">
    <source>
        <dbReference type="ARBA" id="ARBA00022692"/>
    </source>
</evidence>
<dbReference type="PANTHER" id="PTHR37481:SF1">
    <property type="entry name" value="LIPOPOLYSACCHARIDE EXPORT SYSTEM PROTEIN LPTC"/>
    <property type="match status" value="1"/>
</dbReference>
<dbReference type="eggNOG" id="COG3117">
    <property type="taxonomic scope" value="Bacteria"/>
</dbReference>
<keyword evidence="2" id="KW-0997">Cell inner membrane</keyword>
<dbReference type="RefSeq" id="WP_008273426.1">
    <property type="nucleotide sequence ID" value="NZ_AAXW01000002.1"/>
</dbReference>
<evidence type="ECO:0000256" key="4">
    <source>
        <dbReference type="ARBA" id="ARBA00022989"/>
    </source>
</evidence>
<dbReference type="Gene3D" id="2.60.450.10">
    <property type="entry name" value="Lipopolysaccharide (LPS) transport protein A like domain"/>
    <property type="match status" value="2"/>
</dbReference>
<sequence length="389" mass="44231">MNQHHQLKQKHYLSLNWLRVVILVLLFSLVACKSGKQASENLETPGETRDETNLKLQNATLEQSNAEGELLWKIQVDEAKYSPDRKKANLTAVKGNILQDGEVVLRVKSDYGVINRDGAEIFLRDNVVAVDPRNKAVLRSQEVEWQPDASLLTVRKNVRGSHPQLEVSAEEGKYNTREQKLELTGKIEATAEEKQLQLKTEHLIWEVPKQTIIGDRLLTMIKFQDKTIIDRLVANRARVLLDKKHVIVQENIEYKSLKPPLQVATNEIIWHYQTRQVYANKPVQLIQYEQNVTVTGNQAHVNLAENMAYLTGGVKGISQTNDSKLYSNNLTWNILAQTIEAYGNVIYEQNQNPKLNLTGEKAVGTLVDNNIVVTNSNQQERVVTEIFPE</sequence>
<dbReference type="Proteomes" id="UP000003781">
    <property type="component" value="Unassembled WGS sequence"/>
</dbReference>
<evidence type="ECO:0000313" key="8">
    <source>
        <dbReference type="Proteomes" id="UP000003781"/>
    </source>
</evidence>
<gene>
    <name evidence="7" type="ORF">CY0110_18962</name>
</gene>
<evidence type="ECO:0000256" key="1">
    <source>
        <dbReference type="ARBA" id="ARBA00022475"/>
    </source>
</evidence>
<evidence type="ECO:0000313" key="7">
    <source>
        <dbReference type="EMBL" id="EAZ93906.1"/>
    </source>
</evidence>
<keyword evidence="1" id="KW-1003">Cell membrane</keyword>
<dbReference type="InterPro" id="IPR052363">
    <property type="entry name" value="LPS_export_LptC"/>
</dbReference>
<dbReference type="GO" id="GO:0017089">
    <property type="term" value="F:glycolipid transfer activity"/>
    <property type="evidence" value="ECO:0007669"/>
    <property type="project" value="TreeGrafter"/>
</dbReference>
<dbReference type="NCBIfam" id="TIGR04409">
    <property type="entry name" value="LptC_YrbK"/>
    <property type="match status" value="1"/>
</dbReference>
<dbReference type="AlphaFoldDB" id="A3IJC4"/>
<name>A3IJC4_9CHRO</name>
<dbReference type="InterPro" id="IPR010664">
    <property type="entry name" value="LipoPS_assembly_LptC-rel"/>
</dbReference>
<reference evidence="7 8" key="1">
    <citation type="submission" date="2007-03" db="EMBL/GenBank/DDBJ databases">
        <authorList>
            <person name="Stal L."/>
            <person name="Ferriera S."/>
            <person name="Johnson J."/>
            <person name="Kravitz S."/>
            <person name="Beeson K."/>
            <person name="Sutton G."/>
            <person name="Rogers Y.-H."/>
            <person name="Friedman R."/>
            <person name="Frazier M."/>
            <person name="Venter J.C."/>
        </authorList>
    </citation>
    <scope>NUCLEOTIDE SEQUENCE [LARGE SCALE GENOMIC DNA]</scope>
    <source>
        <strain evidence="7 8">CCY0110</strain>
    </source>
</reference>
<dbReference type="OrthoDB" id="460011at2"/>
<keyword evidence="3 6" id="KW-0812">Transmembrane</keyword>
<evidence type="ECO:0000256" key="6">
    <source>
        <dbReference type="SAM" id="Phobius"/>
    </source>
</evidence>
<evidence type="ECO:0000256" key="5">
    <source>
        <dbReference type="ARBA" id="ARBA00023136"/>
    </source>
</evidence>